<gene>
    <name evidence="2" type="ORF">Pyn_11841</name>
</gene>
<sequence>MAPLVDVIGQWTEGKSRSTARPFAWAGQGLGLQTAPARKVKPEQGVGPTNPRKTTCKSSPCCCLGKVIDVGNQFK</sequence>
<dbReference type="EMBL" id="PJQY01001397">
    <property type="protein sequence ID" value="PQQ02951.1"/>
    <property type="molecule type" value="Genomic_DNA"/>
</dbReference>
<protein>
    <submittedName>
        <fullName evidence="2">Uncharacterized protein</fullName>
    </submittedName>
</protein>
<dbReference type="AlphaFoldDB" id="A0A314YDH6"/>
<dbReference type="Proteomes" id="UP000250321">
    <property type="component" value="Unassembled WGS sequence"/>
</dbReference>
<proteinExistence type="predicted"/>
<feature type="region of interest" description="Disordered" evidence="1">
    <location>
        <begin position="34"/>
        <end position="56"/>
    </location>
</feature>
<evidence type="ECO:0000256" key="1">
    <source>
        <dbReference type="SAM" id="MobiDB-lite"/>
    </source>
</evidence>
<accession>A0A314YDH6</accession>
<name>A0A314YDH6_PRUYE</name>
<evidence type="ECO:0000313" key="3">
    <source>
        <dbReference type="Proteomes" id="UP000250321"/>
    </source>
</evidence>
<reference evidence="2 3" key="1">
    <citation type="submission" date="2018-02" db="EMBL/GenBank/DDBJ databases">
        <title>Draft genome of wild Prunus yedoensis var. nudiflora.</title>
        <authorList>
            <person name="Baek S."/>
            <person name="Kim J.-H."/>
            <person name="Choi K."/>
            <person name="Kim G.-B."/>
            <person name="Cho A."/>
            <person name="Jang H."/>
            <person name="Shin C.-H."/>
            <person name="Yu H.-J."/>
            <person name="Mun J.-H."/>
        </authorList>
    </citation>
    <scope>NUCLEOTIDE SEQUENCE [LARGE SCALE GENOMIC DNA]</scope>
    <source>
        <strain evidence="3">cv. Jeju island</strain>
        <tissue evidence="2">Leaf</tissue>
    </source>
</reference>
<organism evidence="2 3">
    <name type="scientific">Prunus yedoensis var. nudiflora</name>
    <dbReference type="NCBI Taxonomy" id="2094558"/>
    <lineage>
        <taxon>Eukaryota</taxon>
        <taxon>Viridiplantae</taxon>
        <taxon>Streptophyta</taxon>
        <taxon>Embryophyta</taxon>
        <taxon>Tracheophyta</taxon>
        <taxon>Spermatophyta</taxon>
        <taxon>Magnoliopsida</taxon>
        <taxon>eudicotyledons</taxon>
        <taxon>Gunneridae</taxon>
        <taxon>Pentapetalae</taxon>
        <taxon>rosids</taxon>
        <taxon>fabids</taxon>
        <taxon>Rosales</taxon>
        <taxon>Rosaceae</taxon>
        <taxon>Amygdaloideae</taxon>
        <taxon>Amygdaleae</taxon>
        <taxon>Prunus</taxon>
    </lineage>
</organism>
<evidence type="ECO:0000313" key="2">
    <source>
        <dbReference type="EMBL" id="PQQ02951.1"/>
    </source>
</evidence>
<keyword evidence="3" id="KW-1185">Reference proteome</keyword>
<comment type="caution">
    <text evidence="2">The sequence shown here is derived from an EMBL/GenBank/DDBJ whole genome shotgun (WGS) entry which is preliminary data.</text>
</comment>